<dbReference type="OrthoDB" id="5623881at2"/>
<dbReference type="Proteomes" id="UP000005435">
    <property type="component" value="Chromosome"/>
</dbReference>
<reference evidence="7" key="1">
    <citation type="submission" date="2011-12" db="EMBL/GenBank/DDBJ databases">
        <title>Complete sequence of Clostridium clariflavum DSM 19732.</title>
        <authorList>
            <consortium name="US DOE Joint Genome Institute"/>
            <person name="Lucas S."/>
            <person name="Han J."/>
            <person name="Lapidus A."/>
            <person name="Cheng J.-F."/>
            <person name="Goodwin L."/>
            <person name="Pitluck S."/>
            <person name="Peters L."/>
            <person name="Teshima H."/>
            <person name="Detter J.C."/>
            <person name="Han C."/>
            <person name="Tapia R."/>
            <person name="Land M."/>
            <person name="Hauser L."/>
            <person name="Kyrpides N."/>
            <person name="Ivanova N."/>
            <person name="Pagani I."/>
            <person name="Kitzmiller T."/>
            <person name="Lynd L."/>
            <person name="Izquierdo J."/>
            <person name="Woyke T."/>
        </authorList>
    </citation>
    <scope>NUCLEOTIDE SEQUENCE [LARGE SCALE GENOMIC DNA]</scope>
    <source>
        <strain evidence="7">DSM 19732 / NBRC 101661 / EBR45</strain>
    </source>
</reference>
<keyword evidence="7" id="KW-1185">Reference proteome</keyword>
<dbReference type="HOGENOM" id="CLU_029425_4_3_9"/>
<proteinExistence type="predicted"/>
<dbReference type="KEGG" id="ccl:Clocl_0498"/>
<dbReference type="InterPro" id="IPR016047">
    <property type="entry name" value="M23ase_b-sheet_dom"/>
</dbReference>
<dbReference type="Gene3D" id="6.10.250.3150">
    <property type="match status" value="1"/>
</dbReference>
<gene>
    <name evidence="6" type="ordered locus">Clocl_0498</name>
</gene>
<accession>G8LT16</accession>
<feature type="domain" description="M23ase beta-sheet core" evidence="4">
    <location>
        <begin position="273"/>
        <end position="368"/>
    </location>
</feature>
<feature type="domain" description="Peptidoglycan hydrolase PcsB coiled-coil" evidence="5">
    <location>
        <begin position="96"/>
        <end position="167"/>
    </location>
</feature>
<keyword evidence="2" id="KW-0175">Coiled coil</keyword>
<feature type="coiled-coil region" evidence="2">
    <location>
        <begin position="26"/>
        <end position="109"/>
    </location>
</feature>
<dbReference type="FunFam" id="2.70.70.10:FF:000006">
    <property type="entry name" value="M23 family peptidase"/>
    <property type="match status" value="1"/>
</dbReference>
<evidence type="ECO:0000256" key="2">
    <source>
        <dbReference type="SAM" id="Coils"/>
    </source>
</evidence>
<protein>
    <submittedName>
        <fullName evidence="6">Metalloendopeptidase-like membrane protein</fullName>
    </submittedName>
</protein>
<dbReference type="Pfam" id="PF01551">
    <property type="entry name" value="Peptidase_M23"/>
    <property type="match status" value="1"/>
</dbReference>
<organism evidence="6 7">
    <name type="scientific">Acetivibrio clariflavus (strain DSM 19732 / NBRC 101661 / EBR45)</name>
    <name type="common">Clostridium clariflavum</name>
    <dbReference type="NCBI Taxonomy" id="720554"/>
    <lineage>
        <taxon>Bacteria</taxon>
        <taxon>Bacillati</taxon>
        <taxon>Bacillota</taxon>
        <taxon>Clostridia</taxon>
        <taxon>Eubacteriales</taxon>
        <taxon>Oscillospiraceae</taxon>
        <taxon>Acetivibrio</taxon>
    </lineage>
</organism>
<evidence type="ECO:0000256" key="1">
    <source>
        <dbReference type="ARBA" id="ARBA00022729"/>
    </source>
</evidence>
<dbReference type="InterPro" id="IPR057309">
    <property type="entry name" value="PcsB_CC"/>
</dbReference>
<evidence type="ECO:0000256" key="3">
    <source>
        <dbReference type="SAM" id="SignalP"/>
    </source>
</evidence>
<feature type="signal peptide" evidence="3">
    <location>
        <begin position="1"/>
        <end position="23"/>
    </location>
</feature>
<dbReference type="GO" id="GO:0004222">
    <property type="term" value="F:metalloendopeptidase activity"/>
    <property type="evidence" value="ECO:0007669"/>
    <property type="project" value="TreeGrafter"/>
</dbReference>
<feature type="chain" id="PRO_5003511535" evidence="3">
    <location>
        <begin position="24"/>
        <end position="375"/>
    </location>
</feature>
<dbReference type="InterPro" id="IPR050570">
    <property type="entry name" value="Cell_wall_metabolism_enzyme"/>
</dbReference>
<evidence type="ECO:0000259" key="5">
    <source>
        <dbReference type="Pfam" id="PF24568"/>
    </source>
</evidence>
<dbReference type="PANTHER" id="PTHR21666:SF270">
    <property type="entry name" value="MUREIN HYDROLASE ACTIVATOR ENVC"/>
    <property type="match status" value="1"/>
</dbReference>
<dbReference type="Pfam" id="PF24568">
    <property type="entry name" value="CC_PcsB"/>
    <property type="match status" value="1"/>
</dbReference>
<evidence type="ECO:0000313" key="6">
    <source>
        <dbReference type="EMBL" id="AEV67220.1"/>
    </source>
</evidence>
<reference evidence="6 7" key="2">
    <citation type="journal article" date="2012" name="Stand. Genomic Sci.">
        <title>Complete Genome Sequence of Clostridium clariflavum DSM 19732.</title>
        <authorList>
            <person name="Izquierdo J.A."/>
            <person name="Goodwin L."/>
            <person name="Davenport K.W."/>
            <person name="Teshima H."/>
            <person name="Bruce D."/>
            <person name="Detter C."/>
            <person name="Tapia R."/>
            <person name="Han S."/>
            <person name="Land M."/>
            <person name="Hauser L."/>
            <person name="Jeffries C.D."/>
            <person name="Han J."/>
            <person name="Pitluck S."/>
            <person name="Nolan M."/>
            <person name="Chen A."/>
            <person name="Huntemann M."/>
            <person name="Mavromatis K."/>
            <person name="Mikhailova N."/>
            <person name="Liolios K."/>
            <person name="Woyke T."/>
            <person name="Lynd L.R."/>
        </authorList>
    </citation>
    <scope>NUCLEOTIDE SEQUENCE [LARGE SCALE GENOMIC DNA]</scope>
    <source>
        <strain evidence="7">DSM 19732 / NBRC 101661 / EBR45</strain>
    </source>
</reference>
<dbReference type="InterPro" id="IPR011055">
    <property type="entry name" value="Dup_hybrid_motif"/>
</dbReference>
<dbReference type="Gene3D" id="2.70.70.10">
    <property type="entry name" value="Glucose Permease (Domain IIA)"/>
    <property type="match status" value="1"/>
</dbReference>
<dbReference type="STRING" id="720554.Clocl_0498"/>
<evidence type="ECO:0000313" key="7">
    <source>
        <dbReference type="Proteomes" id="UP000005435"/>
    </source>
</evidence>
<feature type="coiled-coil region" evidence="2">
    <location>
        <begin position="159"/>
        <end position="232"/>
    </location>
</feature>
<keyword evidence="1 3" id="KW-0732">Signal</keyword>
<dbReference type="EMBL" id="CP003065">
    <property type="protein sequence ID" value="AEV67220.1"/>
    <property type="molecule type" value="Genomic_DNA"/>
</dbReference>
<name>G8LT16_ACECE</name>
<dbReference type="PANTHER" id="PTHR21666">
    <property type="entry name" value="PEPTIDASE-RELATED"/>
    <property type="match status" value="1"/>
</dbReference>
<evidence type="ECO:0000259" key="4">
    <source>
        <dbReference type="Pfam" id="PF01551"/>
    </source>
</evidence>
<dbReference type="RefSeq" id="WP_014253852.1">
    <property type="nucleotide sequence ID" value="NC_016627.1"/>
</dbReference>
<dbReference type="eggNOG" id="COG4942">
    <property type="taxonomic scope" value="Bacteria"/>
</dbReference>
<dbReference type="CDD" id="cd12797">
    <property type="entry name" value="M23_peptidase"/>
    <property type="match status" value="1"/>
</dbReference>
<sequence precursor="true">MKKALCFFLSIAIGMSLMMPAFADKLTEVQNQKKAVDKKINDLNKEKKNEEKKLQSIKQQKEQLEAAQRKEQQEYDGLVSQIDKLKKSIEELDKSIEASEKEYNEKLELLKTRLRVMYENSDFTYIDTLVQSKSVIDFFERLELMSTIGKKDKEIIESIKQAKRDIAFKKQLAEGQKEQVQLKADETLKTINNLTASRANLDNQIKEINARLKKIEEEEDKLISQSNALVNQIKNLQKSGAYAGGSMTWPCPSSKTISSYYGNRLHPILKKYKMHTGIDISAKQGASIVAANKGTVIMAGWQNGYGYTVVIDHGGGITTLYAHCSKILVSVGQNVKAGETIAKVGSTGMSTGPHLHFEVRKNGATTNPLNYVSNK</sequence>
<dbReference type="SUPFAM" id="SSF51261">
    <property type="entry name" value="Duplicated hybrid motif"/>
    <property type="match status" value="1"/>
</dbReference>
<dbReference type="AlphaFoldDB" id="G8LT16"/>